<protein>
    <submittedName>
        <fullName evidence="1">Uncharacterized protein</fullName>
    </submittedName>
</protein>
<evidence type="ECO:0000313" key="1">
    <source>
        <dbReference type="EMBL" id="KAH7849421.1"/>
    </source>
</evidence>
<proteinExistence type="predicted"/>
<name>A0ACB7Y7P6_9ERIC</name>
<reference evidence="1 2" key="1">
    <citation type="journal article" date="2021" name="Hortic Res">
        <title>High-quality reference genome and annotation aids understanding of berry development for evergreen blueberry (Vaccinium darrowii).</title>
        <authorList>
            <person name="Yu J."/>
            <person name="Hulse-Kemp A.M."/>
            <person name="Babiker E."/>
            <person name="Staton M."/>
        </authorList>
    </citation>
    <scope>NUCLEOTIDE SEQUENCE [LARGE SCALE GENOMIC DNA]</scope>
    <source>
        <strain evidence="2">cv. NJ 8807/NJ 8810</strain>
        <tissue evidence="1">Young leaf</tissue>
    </source>
</reference>
<gene>
    <name evidence="1" type="ORF">Vadar_017563</name>
</gene>
<dbReference type="Proteomes" id="UP000828048">
    <property type="component" value="Chromosome 7"/>
</dbReference>
<evidence type="ECO:0000313" key="2">
    <source>
        <dbReference type="Proteomes" id="UP000828048"/>
    </source>
</evidence>
<accession>A0ACB7Y7P6</accession>
<keyword evidence="2" id="KW-1185">Reference proteome</keyword>
<sequence length="121" mass="13881">MAIKTQDTTIAVQSFLSLALHAIRLPSRRFIFLSSAGIIWVDLLHMRGSNHPKSSHSFLGQEMNLRPGFAAIQEVWMIRLPPQEWQRLSSVHLKLLDLALVVDKQEAIFLEQRLRGYMLCT</sequence>
<dbReference type="EMBL" id="CM037157">
    <property type="protein sequence ID" value="KAH7849421.1"/>
    <property type="molecule type" value="Genomic_DNA"/>
</dbReference>
<comment type="caution">
    <text evidence="1">The sequence shown here is derived from an EMBL/GenBank/DDBJ whole genome shotgun (WGS) entry which is preliminary data.</text>
</comment>
<organism evidence="1 2">
    <name type="scientific">Vaccinium darrowii</name>
    <dbReference type="NCBI Taxonomy" id="229202"/>
    <lineage>
        <taxon>Eukaryota</taxon>
        <taxon>Viridiplantae</taxon>
        <taxon>Streptophyta</taxon>
        <taxon>Embryophyta</taxon>
        <taxon>Tracheophyta</taxon>
        <taxon>Spermatophyta</taxon>
        <taxon>Magnoliopsida</taxon>
        <taxon>eudicotyledons</taxon>
        <taxon>Gunneridae</taxon>
        <taxon>Pentapetalae</taxon>
        <taxon>asterids</taxon>
        <taxon>Ericales</taxon>
        <taxon>Ericaceae</taxon>
        <taxon>Vaccinioideae</taxon>
        <taxon>Vaccinieae</taxon>
        <taxon>Vaccinium</taxon>
    </lineage>
</organism>